<feature type="domain" description="CCHC-type" evidence="2">
    <location>
        <begin position="55"/>
        <end position="70"/>
    </location>
</feature>
<dbReference type="Pfam" id="PF13456">
    <property type="entry name" value="RVT_3"/>
    <property type="match status" value="1"/>
</dbReference>
<dbReference type="GO" id="GO:0008270">
    <property type="term" value="F:zinc ion binding"/>
    <property type="evidence" value="ECO:0007669"/>
    <property type="project" value="UniProtKB-KW"/>
</dbReference>
<name>A0A2C9VNE1_MANES</name>
<dbReference type="InterPro" id="IPR044730">
    <property type="entry name" value="RNase_H-like_dom_plant"/>
</dbReference>
<evidence type="ECO:0000313" key="3">
    <source>
        <dbReference type="EMBL" id="OAY47186.1"/>
    </source>
</evidence>
<sequence length="709" mass="80888">MIGKVIKIDERTLLATRGRFARLAVTVDLTKPLITRILVNEKLKVIEYEALPIVCFHCGVYGHTKDNCPKLIVNPSNTEGVSTLEEKKTTEAEPSKEERAAVEPYGPWILVEPRKRQQSGNGKLIWRITLAKAVIAAIPNYFMQTALLPVSVINEIETIIRRFIWGAKEGKTKLALVSWNSCCQPLSHGGLGFRKLKEHNKAFLCKLGFRVLTRRGELWVDILREKYHVGDFIPDSVVTGNCSFLWRSLAKIWDEIRPNIYVSIRDGKRTSFWFEDWIPELGPLWQHKKPGVMIPNEWKVADVVTNNHDWNWEVLDKFLTPNALLHISNICPPNPFVGEDNIAWKGAKEGAISVNEAYSLMMKASWDNKEAIWEHIWALKCPQRVRNFIWLACRGKILTNEERFRRGLTNNEACGLCGDHQESMLHVLRDCRMIKSVWREVVAPAKQGVFFSLSLTEWLNANICSSVKFNNEDFSWCSIFSIVCWFAWKQRNDLVFNGGLQEAWDILDTSFIWARHAAGVGHSRSKQSNNSRAIAVKWNLPPVNWIKLNTDGAWDSTTGIGKAGGVIRNSEGAWLAGYNRLVGVSSIHNAELWAIFDGLTLAWNMNFRRLVVDCDNARLVKLLKTVNEVVITSSLLARIKELLNRDWIVKFQHVFREANLVADSMTKMSNPNHRGVRLLNNCPPVLRPILEEDRLGKVRTRISKSRVLA</sequence>
<dbReference type="GO" id="GO:0004523">
    <property type="term" value="F:RNA-DNA hybrid ribonuclease activity"/>
    <property type="evidence" value="ECO:0007669"/>
    <property type="project" value="InterPro"/>
</dbReference>
<dbReference type="InterPro" id="IPR053151">
    <property type="entry name" value="RNase_H-like"/>
</dbReference>
<reference evidence="3" key="1">
    <citation type="submission" date="2016-02" db="EMBL/GenBank/DDBJ databases">
        <title>WGS assembly of Manihot esculenta.</title>
        <authorList>
            <person name="Bredeson J.V."/>
            <person name="Prochnik S.E."/>
            <person name="Lyons J.B."/>
            <person name="Schmutz J."/>
            <person name="Grimwood J."/>
            <person name="Vrebalov J."/>
            <person name="Bart R.S."/>
            <person name="Amuge T."/>
            <person name="Ferguson M.E."/>
            <person name="Green R."/>
            <person name="Putnam N."/>
            <person name="Stites J."/>
            <person name="Rounsley S."/>
            <person name="Rokhsar D.S."/>
        </authorList>
    </citation>
    <scope>NUCLEOTIDE SEQUENCE [LARGE SCALE GENOMIC DNA]</scope>
    <source>
        <tissue evidence="3">Leaf</tissue>
    </source>
</reference>
<keyword evidence="1" id="KW-0863">Zinc-finger</keyword>
<dbReference type="InterPro" id="IPR036397">
    <property type="entry name" value="RNaseH_sf"/>
</dbReference>
<evidence type="ECO:0000256" key="1">
    <source>
        <dbReference type="PROSITE-ProRule" id="PRU00047"/>
    </source>
</evidence>
<dbReference type="PANTHER" id="PTHR47723">
    <property type="entry name" value="OS05G0353850 PROTEIN"/>
    <property type="match status" value="1"/>
</dbReference>
<dbReference type="Pfam" id="PF13966">
    <property type="entry name" value="zf-RVT"/>
    <property type="match status" value="1"/>
</dbReference>
<organism evidence="3">
    <name type="scientific">Manihot esculenta</name>
    <name type="common">Cassava</name>
    <name type="synonym">Jatropha manihot</name>
    <dbReference type="NCBI Taxonomy" id="3983"/>
    <lineage>
        <taxon>Eukaryota</taxon>
        <taxon>Viridiplantae</taxon>
        <taxon>Streptophyta</taxon>
        <taxon>Embryophyta</taxon>
        <taxon>Tracheophyta</taxon>
        <taxon>Spermatophyta</taxon>
        <taxon>Magnoliopsida</taxon>
        <taxon>eudicotyledons</taxon>
        <taxon>Gunneridae</taxon>
        <taxon>Pentapetalae</taxon>
        <taxon>rosids</taxon>
        <taxon>fabids</taxon>
        <taxon>Malpighiales</taxon>
        <taxon>Euphorbiaceae</taxon>
        <taxon>Crotonoideae</taxon>
        <taxon>Manihoteae</taxon>
        <taxon>Manihot</taxon>
    </lineage>
</organism>
<keyword evidence="1" id="KW-0479">Metal-binding</keyword>
<dbReference type="EMBL" id="CM004392">
    <property type="protein sequence ID" value="OAY47186.1"/>
    <property type="molecule type" value="Genomic_DNA"/>
</dbReference>
<dbReference type="InterPro" id="IPR002156">
    <property type="entry name" value="RNaseH_domain"/>
</dbReference>
<dbReference type="InterPro" id="IPR012337">
    <property type="entry name" value="RNaseH-like_sf"/>
</dbReference>
<keyword evidence="1" id="KW-0862">Zinc</keyword>
<dbReference type="Gene3D" id="3.30.420.10">
    <property type="entry name" value="Ribonuclease H-like superfamily/Ribonuclease H"/>
    <property type="match status" value="1"/>
</dbReference>
<dbReference type="AlphaFoldDB" id="A0A2C9VNE1"/>
<dbReference type="PROSITE" id="PS50158">
    <property type="entry name" value="ZF_CCHC"/>
    <property type="match status" value="1"/>
</dbReference>
<dbReference type="STRING" id="3983.A0A2C9VNE1"/>
<dbReference type="SUPFAM" id="SSF53098">
    <property type="entry name" value="Ribonuclease H-like"/>
    <property type="match status" value="1"/>
</dbReference>
<accession>A0A2C9VNE1</accession>
<proteinExistence type="predicted"/>
<dbReference type="InterPro" id="IPR036875">
    <property type="entry name" value="Znf_CCHC_sf"/>
</dbReference>
<dbReference type="CDD" id="cd06222">
    <property type="entry name" value="RNase_H_like"/>
    <property type="match status" value="1"/>
</dbReference>
<dbReference type="SUPFAM" id="SSF57756">
    <property type="entry name" value="Retrovirus zinc finger-like domains"/>
    <property type="match status" value="1"/>
</dbReference>
<dbReference type="PANTHER" id="PTHR47723:SF13">
    <property type="entry name" value="PUTATIVE-RELATED"/>
    <property type="match status" value="1"/>
</dbReference>
<evidence type="ECO:0000259" key="2">
    <source>
        <dbReference type="PROSITE" id="PS50158"/>
    </source>
</evidence>
<dbReference type="InterPro" id="IPR026960">
    <property type="entry name" value="RVT-Znf"/>
</dbReference>
<dbReference type="InterPro" id="IPR001878">
    <property type="entry name" value="Znf_CCHC"/>
</dbReference>
<protein>
    <recommendedName>
        <fullName evidence="2">CCHC-type domain-containing protein</fullName>
    </recommendedName>
</protein>
<dbReference type="GO" id="GO:0003676">
    <property type="term" value="F:nucleic acid binding"/>
    <property type="evidence" value="ECO:0007669"/>
    <property type="project" value="InterPro"/>
</dbReference>
<gene>
    <name evidence="3" type="ORF">MANES_06G059200</name>
</gene>